<keyword evidence="4 5" id="KW-0408">Iron</keyword>
<evidence type="ECO:0000313" key="8">
    <source>
        <dbReference type="EMBL" id="KAJ8025912.1"/>
    </source>
</evidence>
<dbReference type="InterPro" id="IPR009040">
    <property type="entry name" value="Ferritin-like_diiron"/>
</dbReference>
<dbReference type="GO" id="GO:0004322">
    <property type="term" value="F:ferroxidase activity"/>
    <property type="evidence" value="ECO:0007669"/>
    <property type="project" value="UniProtKB-EC"/>
</dbReference>
<sequence>MTSIKQNFHPETETCVNKLIKMELTSSYVYLAMASHYDRDDVALRGFHKFFKDLSELKKQNAEKLMAKQNERGGRVSLEDLQAHARSHWGGGGDGLAMALEAEKKSNEQFMAFHSLAGQHEDKHTMDWVEGEFLAPHVDTIKKFGDMKMQLARAGVGTGEFLFDLDLSKKGFE</sequence>
<evidence type="ECO:0000256" key="5">
    <source>
        <dbReference type="PIRSR" id="PIRSR601519-1"/>
    </source>
</evidence>
<dbReference type="Gene3D" id="1.20.1260.10">
    <property type="match status" value="1"/>
</dbReference>
<comment type="catalytic activity">
    <reaction evidence="6">
        <text>4 Fe(2+) + O2 + 4 H(+) = 4 Fe(3+) + 2 H2O</text>
        <dbReference type="Rhea" id="RHEA:11148"/>
        <dbReference type="ChEBI" id="CHEBI:15377"/>
        <dbReference type="ChEBI" id="CHEBI:15378"/>
        <dbReference type="ChEBI" id="CHEBI:15379"/>
        <dbReference type="ChEBI" id="CHEBI:29033"/>
        <dbReference type="ChEBI" id="CHEBI:29034"/>
        <dbReference type="EC" id="1.16.3.1"/>
    </reaction>
</comment>
<evidence type="ECO:0000256" key="6">
    <source>
        <dbReference type="RuleBase" id="RU361145"/>
    </source>
</evidence>
<dbReference type="Pfam" id="PF00210">
    <property type="entry name" value="Ferritin"/>
    <property type="match status" value="1"/>
</dbReference>
<name>A0A9Q0YP00_HOLLE</name>
<keyword evidence="3 5" id="KW-0479">Metal-binding</keyword>
<evidence type="ECO:0000256" key="3">
    <source>
        <dbReference type="ARBA" id="ARBA00022723"/>
    </source>
</evidence>
<evidence type="ECO:0000259" key="7">
    <source>
        <dbReference type="PROSITE" id="PS50905"/>
    </source>
</evidence>
<dbReference type="PROSITE" id="PS50905">
    <property type="entry name" value="FERRITIN_LIKE"/>
    <property type="match status" value="1"/>
</dbReference>
<protein>
    <recommendedName>
        <fullName evidence="6">Ferritin</fullName>
        <ecNumber evidence="6">1.16.3.1</ecNumber>
    </recommendedName>
</protein>
<comment type="function">
    <text evidence="6">Stores iron in a soluble, non-toxic, readily available form. Important for iron homeostasis. Iron is taken up in the ferrous form and deposited as ferric hydroxides after oxidation.</text>
</comment>
<dbReference type="GO" id="GO:0006826">
    <property type="term" value="P:iron ion transport"/>
    <property type="evidence" value="ECO:0007669"/>
    <property type="project" value="InterPro"/>
</dbReference>
<dbReference type="EC" id="1.16.3.1" evidence="6"/>
<proteinExistence type="inferred from homology"/>
<dbReference type="AlphaFoldDB" id="A0A9Q0YP00"/>
<dbReference type="InterPro" id="IPR012347">
    <property type="entry name" value="Ferritin-like"/>
</dbReference>
<evidence type="ECO:0000313" key="9">
    <source>
        <dbReference type="Proteomes" id="UP001152320"/>
    </source>
</evidence>
<dbReference type="CDD" id="cd01056">
    <property type="entry name" value="Euk_Ferritin"/>
    <property type="match status" value="1"/>
</dbReference>
<dbReference type="PANTHER" id="PTHR11431">
    <property type="entry name" value="FERRITIN"/>
    <property type="match status" value="1"/>
</dbReference>
<keyword evidence="9" id="KW-1185">Reference proteome</keyword>
<gene>
    <name evidence="8" type="ORF">HOLleu_33612</name>
</gene>
<dbReference type="InterPro" id="IPR008331">
    <property type="entry name" value="Ferritin_DPS_dom"/>
</dbReference>
<evidence type="ECO:0000256" key="4">
    <source>
        <dbReference type="ARBA" id="ARBA00023004"/>
    </source>
</evidence>
<comment type="caution">
    <text evidence="8">The sequence shown here is derived from an EMBL/GenBank/DDBJ whole genome shotgun (WGS) entry which is preliminary data.</text>
</comment>
<dbReference type="GO" id="GO:0006879">
    <property type="term" value="P:intracellular iron ion homeostasis"/>
    <property type="evidence" value="ECO:0007669"/>
    <property type="project" value="UniProtKB-KW"/>
</dbReference>
<accession>A0A9Q0YP00</accession>
<dbReference type="Proteomes" id="UP001152320">
    <property type="component" value="Chromosome 17"/>
</dbReference>
<dbReference type="GO" id="GO:0008199">
    <property type="term" value="F:ferric iron binding"/>
    <property type="evidence" value="ECO:0007669"/>
    <property type="project" value="InterPro"/>
</dbReference>
<keyword evidence="2 6" id="KW-0409">Iron storage</keyword>
<feature type="binding site" evidence="5">
    <location>
        <position position="103"/>
    </location>
    <ligand>
        <name>Fe cation</name>
        <dbReference type="ChEBI" id="CHEBI:24875"/>
        <label>1</label>
    </ligand>
</feature>
<feature type="domain" description="Ferritin-like diiron" evidence="7">
    <location>
        <begin position="6"/>
        <end position="155"/>
    </location>
</feature>
<dbReference type="GO" id="GO:0005737">
    <property type="term" value="C:cytoplasm"/>
    <property type="evidence" value="ECO:0007669"/>
    <property type="project" value="TreeGrafter"/>
</dbReference>
<dbReference type="InterPro" id="IPR009078">
    <property type="entry name" value="Ferritin-like_SF"/>
</dbReference>
<feature type="binding site" evidence="5">
    <location>
        <position position="23"/>
    </location>
    <ligand>
        <name>Fe cation</name>
        <dbReference type="ChEBI" id="CHEBI:24875"/>
        <label>1</label>
    </ligand>
</feature>
<reference evidence="8" key="1">
    <citation type="submission" date="2021-10" db="EMBL/GenBank/DDBJ databases">
        <title>Tropical sea cucumber genome reveals ecological adaptation and Cuvierian tubules defense mechanism.</title>
        <authorList>
            <person name="Chen T."/>
        </authorList>
    </citation>
    <scope>NUCLEOTIDE SEQUENCE</scope>
    <source>
        <strain evidence="8">Nanhai2018</strain>
        <tissue evidence="8">Muscle</tissue>
    </source>
</reference>
<dbReference type="GO" id="GO:0008198">
    <property type="term" value="F:ferrous iron binding"/>
    <property type="evidence" value="ECO:0007669"/>
    <property type="project" value="TreeGrafter"/>
</dbReference>
<evidence type="ECO:0000256" key="2">
    <source>
        <dbReference type="ARBA" id="ARBA00022434"/>
    </source>
</evidence>
<dbReference type="PANTHER" id="PTHR11431:SF75">
    <property type="entry name" value="FERRITIN"/>
    <property type="match status" value="1"/>
</dbReference>
<comment type="similarity">
    <text evidence="1 6">Belongs to the ferritin family.</text>
</comment>
<evidence type="ECO:0000256" key="1">
    <source>
        <dbReference type="ARBA" id="ARBA00007513"/>
    </source>
</evidence>
<dbReference type="EMBL" id="JAIZAY010000017">
    <property type="protein sequence ID" value="KAJ8025912.1"/>
    <property type="molecule type" value="Genomic_DNA"/>
</dbReference>
<organism evidence="8 9">
    <name type="scientific">Holothuria leucospilota</name>
    <name type="common">Black long sea cucumber</name>
    <name type="synonym">Mertensiothuria leucospilota</name>
    <dbReference type="NCBI Taxonomy" id="206669"/>
    <lineage>
        <taxon>Eukaryota</taxon>
        <taxon>Metazoa</taxon>
        <taxon>Echinodermata</taxon>
        <taxon>Eleutherozoa</taxon>
        <taxon>Echinozoa</taxon>
        <taxon>Holothuroidea</taxon>
        <taxon>Aspidochirotacea</taxon>
        <taxon>Aspidochirotida</taxon>
        <taxon>Holothuriidae</taxon>
        <taxon>Holothuria</taxon>
    </lineage>
</organism>
<dbReference type="OrthoDB" id="186462at2759"/>
<dbReference type="InterPro" id="IPR001519">
    <property type="entry name" value="Ferritin"/>
</dbReference>
<keyword evidence="6" id="KW-0560">Oxidoreductase</keyword>
<dbReference type="SUPFAM" id="SSF47240">
    <property type="entry name" value="Ferritin-like"/>
    <property type="match status" value="1"/>
</dbReference>